<evidence type="ECO:0000256" key="14">
    <source>
        <dbReference type="ARBA" id="ARBA00023128"/>
    </source>
</evidence>
<evidence type="ECO:0000256" key="15">
    <source>
        <dbReference type="ARBA" id="ARBA00023136"/>
    </source>
</evidence>
<evidence type="ECO:0000256" key="13">
    <source>
        <dbReference type="ARBA" id="ARBA00023075"/>
    </source>
</evidence>
<name>A0A0F7BIL5_9MUSC</name>
<accession>A0A0F7BIL5</accession>
<organism evidence="20">
    <name type="scientific">Euryomma sp. SMD-2015</name>
    <dbReference type="NCBI Taxonomy" id="1650678"/>
    <lineage>
        <taxon>Eukaryota</taxon>
        <taxon>Metazoa</taxon>
        <taxon>Ecdysozoa</taxon>
        <taxon>Arthropoda</taxon>
        <taxon>Hexapoda</taxon>
        <taxon>Insecta</taxon>
        <taxon>Pterygota</taxon>
        <taxon>Neoptera</taxon>
        <taxon>Endopterygota</taxon>
        <taxon>Diptera</taxon>
        <taxon>Brachycera</taxon>
        <taxon>Muscomorpha</taxon>
        <taxon>Muscoidea</taxon>
        <taxon>Fanniidae</taxon>
        <taxon>Euryomma</taxon>
    </lineage>
</organism>
<keyword evidence="9" id="KW-1278">Translocase</keyword>
<evidence type="ECO:0000256" key="1">
    <source>
        <dbReference type="ARBA" id="ARBA00003257"/>
    </source>
</evidence>
<reference evidence="20" key="2">
    <citation type="submission" date="2015-03" db="EMBL/GenBank/DDBJ databases">
        <authorList>
            <person name="Murphy D."/>
        </authorList>
    </citation>
    <scope>NUCLEOTIDE SEQUENCE</scope>
</reference>
<evidence type="ECO:0000256" key="10">
    <source>
        <dbReference type="ARBA" id="ARBA00022982"/>
    </source>
</evidence>
<feature type="transmembrane region" description="Helical" evidence="17">
    <location>
        <begin position="85"/>
        <end position="104"/>
    </location>
</feature>
<feature type="transmembrane region" description="Helical" evidence="17">
    <location>
        <begin position="216"/>
        <end position="235"/>
    </location>
</feature>
<feature type="transmembrane region" description="Helical" evidence="17">
    <location>
        <begin position="20"/>
        <end position="42"/>
    </location>
</feature>
<dbReference type="GO" id="GO:0003954">
    <property type="term" value="F:NADH dehydrogenase activity"/>
    <property type="evidence" value="ECO:0007669"/>
    <property type="project" value="TreeGrafter"/>
</dbReference>
<dbReference type="PANTHER" id="PTHR43507">
    <property type="entry name" value="NADH-UBIQUINONE OXIDOREDUCTASE CHAIN 4"/>
    <property type="match status" value="1"/>
</dbReference>
<evidence type="ECO:0000256" key="5">
    <source>
        <dbReference type="ARBA" id="ARBA00021006"/>
    </source>
</evidence>
<evidence type="ECO:0000256" key="7">
    <source>
        <dbReference type="ARBA" id="ARBA00022660"/>
    </source>
</evidence>
<dbReference type="GO" id="GO:0031966">
    <property type="term" value="C:mitochondrial membrane"/>
    <property type="evidence" value="ECO:0007669"/>
    <property type="project" value="UniProtKB-SubCell"/>
</dbReference>
<comment type="subcellular location">
    <subcellularLocation>
        <location evidence="2 17">Mitochondrion membrane</location>
        <topology evidence="2 17">Multi-pass membrane protein</topology>
    </subcellularLocation>
</comment>
<dbReference type="EMBL" id="KP901269">
    <property type="protein sequence ID" value="AKF78841.1"/>
    <property type="molecule type" value="Genomic_DNA"/>
</dbReference>
<keyword evidence="15 17" id="KW-0472">Membrane</keyword>
<dbReference type="PANTHER" id="PTHR43507:SF20">
    <property type="entry name" value="NADH-UBIQUINONE OXIDOREDUCTASE CHAIN 4"/>
    <property type="match status" value="1"/>
</dbReference>
<dbReference type="PRINTS" id="PR01437">
    <property type="entry name" value="NUOXDRDTASE4"/>
</dbReference>
<proteinExistence type="inferred from homology"/>
<evidence type="ECO:0000256" key="6">
    <source>
        <dbReference type="ARBA" id="ARBA00022448"/>
    </source>
</evidence>
<feature type="transmembrane region" description="Helical" evidence="17">
    <location>
        <begin position="376"/>
        <end position="400"/>
    </location>
</feature>
<feature type="transmembrane region" description="Helical" evidence="17">
    <location>
        <begin position="272"/>
        <end position="295"/>
    </location>
</feature>
<evidence type="ECO:0000256" key="16">
    <source>
        <dbReference type="ARBA" id="ARBA00049551"/>
    </source>
</evidence>
<feature type="transmembrane region" description="Helical" evidence="17">
    <location>
        <begin position="143"/>
        <end position="162"/>
    </location>
</feature>
<comment type="similarity">
    <text evidence="3 17">Belongs to the complex I subunit 4 family.</text>
</comment>
<dbReference type="GO" id="GO:0042773">
    <property type="term" value="P:ATP synthesis coupled electron transport"/>
    <property type="evidence" value="ECO:0007669"/>
    <property type="project" value="InterPro"/>
</dbReference>
<keyword evidence="14 17" id="KW-0496">Mitochondrion</keyword>
<evidence type="ECO:0000256" key="12">
    <source>
        <dbReference type="ARBA" id="ARBA00023027"/>
    </source>
</evidence>
<feature type="transmembrane region" description="Helical" evidence="17">
    <location>
        <begin position="48"/>
        <end position="73"/>
    </location>
</feature>
<dbReference type="GO" id="GO:0008137">
    <property type="term" value="F:NADH dehydrogenase (ubiquinone) activity"/>
    <property type="evidence" value="ECO:0007669"/>
    <property type="project" value="UniProtKB-UniRule"/>
</dbReference>
<evidence type="ECO:0000259" key="19">
    <source>
        <dbReference type="Pfam" id="PF01059"/>
    </source>
</evidence>
<comment type="function">
    <text evidence="17">Core subunit of the mitochondrial membrane respiratory chain NADH dehydrogenase (Complex I) which catalyzes electron transfer from NADH through the respiratory chain, using ubiquinone as an electron acceptor. Essential for the catalytic activity and assembly of complex I.</text>
</comment>
<evidence type="ECO:0000256" key="17">
    <source>
        <dbReference type="RuleBase" id="RU003297"/>
    </source>
</evidence>
<dbReference type="GO" id="GO:0048039">
    <property type="term" value="F:ubiquinone binding"/>
    <property type="evidence" value="ECO:0007669"/>
    <property type="project" value="TreeGrafter"/>
</dbReference>
<dbReference type="AlphaFoldDB" id="A0A0F7BIL5"/>
<feature type="transmembrane region" description="Helical" evidence="17">
    <location>
        <begin position="110"/>
        <end position="131"/>
    </location>
</feature>
<dbReference type="GO" id="GO:0015990">
    <property type="term" value="P:electron transport coupled proton transport"/>
    <property type="evidence" value="ECO:0007669"/>
    <property type="project" value="TreeGrafter"/>
</dbReference>
<keyword evidence="12 17" id="KW-0520">NAD</keyword>
<evidence type="ECO:0000256" key="3">
    <source>
        <dbReference type="ARBA" id="ARBA00009025"/>
    </source>
</evidence>
<evidence type="ECO:0000313" key="20">
    <source>
        <dbReference type="EMBL" id="AKF78841.1"/>
    </source>
</evidence>
<dbReference type="Pfam" id="PF00361">
    <property type="entry name" value="Proton_antipo_M"/>
    <property type="match status" value="1"/>
</dbReference>
<feature type="transmembrane region" description="Helical" evidence="17">
    <location>
        <begin position="343"/>
        <end position="364"/>
    </location>
</feature>
<dbReference type="Pfam" id="PF01059">
    <property type="entry name" value="Oxidored_q5_N"/>
    <property type="match status" value="1"/>
</dbReference>
<geneLocation type="mitochondrion" evidence="20"/>
<gene>
    <name evidence="20" type="primary">ND4</name>
</gene>
<evidence type="ECO:0000256" key="4">
    <source>
        <dbReference type="ARBA" id="ARBA00012944"/>
    </source>
</evidence>
<keyword evidence="7 17" id="KW-0679">Respiratory chain</keyword>
<keyword evidence="8 17" id="KW-0812">Transmembrane</keyword>
<dbReference type="EC" id="7.1.1.2" evidence="4 17"/>
<dbReference type="InterPro" id="IPR003918">
    <property type="entry name" value="NADH_UbQ_OxRdtase"/>
</dbReference>
<comment type="catalytic activity">
    <reaction evidence="16 17">
        <text>a ubiquinone + NADH + 5 H(+)(in) = a ubiquinol + NAD(+) + 4 H(+)(out)</text>
        <dbReference type="Rhea" id="RHEA:29091"/>
        <dbReference type="Rhea" id="RHEA-COMP:9565"/>
        <dbReference type="Rhea" id="RHEA-COMP:9566"/>
        <dbReference type="ChEBI" id="CHEBI:15378"/>
        <dbReference type="ChEBI" id="CHEBI:16389"/>
        <dbReference type="ChEBI" id="CHEBI:17976"/>
        <dbReference type="ChEBI" id="CHEBI:57540"/>
        <dbReference type="ChEBI" id="CHEBI:57945"/>
        <dbReference type="EC" id="7.1.1.2"/>
    </reaction>
</comment>
<protein>
    <recommendedName>
        <fullName evidence="5 17">NADH-ubiquinone oxidoreductase chain 4</fullName>
        <ecNumber evidence="4 17">7.1.1.2</ecNumber>
    </recommendedName>
</protein>
<feature type="transmembrane region" description="Helical" evidence="17">
    <location>
        <begin position="182"/>
        <end position="204"/>
    </location>
</feature>
<feature type="transmembrane region" description="Helical" evidence="17">
    <location>
        <begin position="247"/>
        <end position="265"/>
    </location>
</feature>
<reference evidence="20" key="1">
    <citation type="journal article" date="2015" name="PLoS ONE">
        <title>The Phylogeny and Evolutionary Timescale of Muscoidea (Diptera: Brachycera: Calyptratae) Inferred from Mitochondrial Genomes.</title>
        <authorList>
            <person name="Ding S."/>
            <person name="Li X."/>
            <person name="Wang N."/>
            <person name="Cameron S.L."/>
            <person name="Mao M."/>
            <person name="Wang Y."/>
            <person name="Xi Y."/>
            <person name="Yang D."/>
        </authorList>
    </citation>
    <scope>NUCLEOTIDE SEQUENCE</scope>
</reference>
<comment type="function">
    <text evidence="1">Core subunit of the mitochondrial membrane respiratory chain NADH dehydrogenase (Complex I) that is believed to belong to the minimal assembly required for catalysis. Complex I functions in the transfer of electrons from NADH to the respiratory chain. The immediate electron acceptor for the enzyme is believed to be ubiquinone.</text>
</comment>
<sequence>MLKIIIMVLFIIPMCLMQNIYWMVQSVMFFISFIFIMMNMYTNYFMSISYLFGCDLISYGLILLSLWIISLMLMASESVYKLNNYSSLFLLNIVLLLLLLILTFSSISLFMFYLFFESSLIPTLFLILGWGYQPERLQAGMYLLFYTLLVSLPMLIGIFYLYKITGTMNFYLLNNYMFNFEILYFSLVMAFLVKMPMFLVHLWLPKAHVEAPVSGSMILAGVMLKLGGYGLLRVFSFIQLMGLKFNWIWVSISLVGGVLVSLICLRQTDLKALIAYSSVAHMGIVLAGLMTLSYMGICGSYTLMIAHGLCSSGLFCLANISYERLGSRSLLINKGMLNFMPSMALWWFLLSSANMAAPPTLNLLGEITLLNSIVSWSWVTMLMLSFLSFFSAAYTLYLFAYSQHGKLFSGTYSFSGGLVREYLLLFLHWFPLNLLILKSDMCILWL</sequence>
<keyword evidence="11 17" id="KW-1133">Transmembrane helix</keyword>
<evidence type="ECO:0000256" key="9">
    <source>
        <dbReference type="ARBA" id="ARBA00022967"/>
    </source>
</evidence>
<keyword evidence="10 17" id="KW-0249">Electron transport</keyword>
<keyword evidence="6 17" id="KW-0813">Transport</keyword>
<evidence type="ECO:0000256" key="8">
    <source>
        <dbReference type="ARBA" id="ARBA00022692"/>
    </source>
</evidence>
<dbReference type="InterPro" id="IPR000260">
    <property type="entry name" value="NADH4_N"/>
</dbReference>
<feature type="domain" description="NADH:ubiquinone oxidoreductase chain 4 N-terminal" evidence="19">
    <location>
        <begin position="1"/>
        <end position="103"/>
    </location>
</feature>
<evidence type="ECO:0000259" key="18">
    <source>
        <dbReference type="Pfam" id="PF00361"/>
    </source>
</evidence>
<evidence type="ECO:0000256" key="11">
    <source>
        <dbReference type="ARBA" id="ARBA00022989"/>
    </source>
</evidence>
<feature type="transmembrane region" description="Helical" evidence="17">
    <location>
        <begin position="412"/>
        <end position="430"/>
    </location>
</feature>
<feature type="domain" description="NADH:quinone oxidoreductase/Mrp antiporter transmembrane" evidence="18">
    <location>
        <begin position="107"/>
        <end position="391"/>
    </location>
</feature>
<keyword evidence="13 17" id="KW-0830">Ubiquinone</keyword>
<dbReference type="InterPro" id="IPR001750">
    <property type="entry name" value="ND/Mrp_TM"/>
</dbReference>
<evidence type="ECO:0000256" key="2">
    <source>
        <dbReference type="ARBA" id="ARBA00004225"/>
    </source>
</evidence>